<dbReference type="AlphaFoldDB" id="E4T857"/>
<gene>
    <name evidence="3" type="ordered locus">Palpr_2772</name>
</gene>
<dbReference type="Pfam" id="PF13145">
    <property type="entry name" value="Rotamase_2"/>
    <property type="match status" value="1"/>
</dbReference>
<dbReference type="STRING" id="694427.Palpr_2772"/>
<dbReference type="OrthoDB" id="702014at2"/>
<dbReference type="RefSeq" id="WP_013446270.1">
    <property type="nucleotide sequence ID" value="NC_014734.1"/>
</dbReference>
<name>E4T857_PALPW</name>
<dbReference type="GO" id="GO:0003755">
    <property type="term" value="F:peptidyl-prolyl cis-trans isomerase activity"/>
    <property type="evidence" value="ECO:0007669"/>
    <property type="project" value="InterPro"/>
</dbReference>
<dbReference type="HOGENOM" id="CLU_477215_0_0_10"/>
<reference key="1">
    <citation type="submission" date="2010-11" db="EMBL/GenBank/DDBJ databases">
        <title>The complete genome of Paludibacter propionicigenes DSM 17365.</title>
        <authorList>
            <consortium name="US DOE Joint Genome Institute (JGI-PGF)"/>
            <person name="Lucas S."/>
            <person name="Copeland A."/>
            <person name="Lapidus A."/>
            <person name="Bruce D."/>
            <person name="Goodwin L."/>
            <person name="Pitluck S."/>
            <person name="Kyrpides N."/>
            <person name="Mavromatis K."/>
            <person name="Ivanova N."/>
            <person name="Munk A.C."/>
            <person name="Brettin T."/>
            <person name="Detter J.C."/>
            <person name="Han C."/>
            <person name="Tapia R."/>
            <person name="Land M."/>
            <person name="Hauser L."/>
            <person name="Markowitz V."/>
            <person name="Cheng J.-F."/>
            <person name="Hugenholtz P."/>
            <person name="Woyke T."/>
            <person name="Wu D."/>
            <person name="Gronow S."/>
            <person name="Wellnitz S."/>
            <person name="Brambilla E."/>
            <person name="Klenk H.-P."/>
            <person name="Eisen J.A."/>
        </authorList>
    </citation>
    <scope>NUCLEOTIDE SEQUENCE</scope>
    <source>
        <strain>WB4</strain>
    </source>
</reference>
<dbReference type="PANTHER" id="PTHR47245:SF2">
    <property type="entry name" value="PEPTIDYL-PROLYL CIS-TRANS ISOMERASE HP_0175-RELATED"/>
    <property type="match status" value="1"/>
</dbReference>
<dbReference type="eggNOG" id="COG0760">
    <property type="taxonomic scope" value="Bacteria"/>
</dbReference>
<organism evidence="3 4">
    <name type="scientific">Paludibacter propionicigenes (strain DSM 17365 / JCM 13257 / WB4)</name>
    <dbReference type="NCBI Taxonomy" id="694427"/>
    <lineage>
        <taxon>Bacteria</taxon>
        <taxon>Pseudomonadati</taxon>
        <taxon>Bacteroidota</taxon>
        <taxon>Bacteroidia</taxon>
        <taxon>Bacteroidales</taxon>
        <taxon>Paludibacteraceae</taxon>
        <taxon>Paludibacter</taxon>
    </lineage>
</organism>
<feature type="domain" description="PpiC" evidence="2">
    <location>
        <begin position="397"/>
        <end position="522"/>
    </location>
</feature>
<sequence length="571" mass="65935">MRYTSEPQCFVGKSLFHSIFLISLLGFILLIESCTGYGSNDTLLQIGDYKVTVADYEYMRNENNERYKLTDADLKKKIIDEGYINAYALENKYDTIASLKTRLDYAIRFYAAVQDGYMWNKKYKQALVVSETQLREAYEKQKLEYNIEFILFPDKGLLDKYCSSHSAGLSSSDFNSIKSRIGSKSGVYSSSTYQRYPFNLPGLDYDKLIQCKKGDVWGPVQTPEGYFIYRMVESRNTFKVPYNTLKPNLQKILEHKLAQKYDNERKKEVLQKAKPVMSDETINYMLSVCDMKARKWNYVDRSKVLMNYSLDGKTKAFTIADFIGFVENEPLFFGSLTQLSGIKGMLESNILDIYLYSEALKIGMLNDPEFLTFKRNRQFKIYTQHYKETNVIPKVVVTEAESRKFYNQNIDKFKTFGSCEVLIYKFKDSQTAGNSMPPIAVRYTQKPVPQEIQDRAKSIKIPEPTPATLKISDKTLSANIKSAIIRLMPTQVSMPIQMNNGYWVIYLKSKSDLIIIPYEEVKSEIAAKLPEILSNQILEQQISKLKLSYKIKTDKIDDYLTEKGKAVIKQK</sequence>
<evidence type="ECO:0000256" key="1">
    <source>
        <dbReference type="SAM" id="Phobius"/>
    </source>
</evidence>
<evidence type="ECO:0000259" key="2">
    <source>
        <dbReference type="Pfam" id="PF13145"/>
    </source>
</evidence>
<evidence type="ECO:0000313" key="4">
    <source>
        <dbReference type="Proteomes" id="UP000008718"/>
    </source>
</evidence>
<dbReference type="PANTHER" id="PTHR47245">
    <property type="entry name" value="PEPTIDYLPROLYL ISOMERASE"/>
    <property type="match status" value="1"/>
</dbReference>
<accession>E4T857</accession>
<keyword evidence="1" id="KW-0472">Membrane</keyword>
<dbReference type="Proteomes" id="UP000008718">
    <property type="component" value="Chromosome"/>
</dbReference>
<dbReference type="InterPro" id="IPR000297">
    <property type="entry name" value="PPIase_PpiC"/>
</dbReference>
<dbReference type="KEGG" id="ppn:Palpr_2772"/>
<reference evidence="3 4" key="2">
    <citation type="journal article" date="2011" name="Stand. Genomic Sci.">
        <title>Complete genome sequence of Paludibacter propionicigenes type strain (WB4).</title>
        <authorList>
            <person name="Gronow S."/>
            <person name="Munk C."/>
            <person name="Lapidus A."/>
            <person name="Nolan M."/>
            <person name="Lucas S."/>
            <person name="Hammon N."/>
            <person name="Deshpande S."/>
            <person name="Cheng J.F."/>
            <person name="Tapia R."/>
            <person name="Han C."/>
            <person name="Goodwin L."/>
            <person name="Pitluck S."/>
            <person name="Liolios K."/>
            <person name="Ivanova N."/>
            <person name="Mavromatis K."/>
            <person name="Mikhailova N."/>
            <person name="Pati A."/>
            <person name="Chen A."/>
            <person name="Palaniappan K."/>
            <person name="Land M."/>
            <person name="Hauser L."/>
            <person name="Chang Y.J."/>
            <person name="Jeffries C.D."/>
            <person name="Brambilla E."/>
            <person name="Rohde M."/>
            <person name="Goker M."/>
            <person name="Detter J.C."/>
            <person name="Woyke T."/>
            <person name="Bristow J."/>
            <person name="Eisen J.A."/>
            <person name="Markowitz V."/>
            <person name="Hugenholtz P."/>
            <person name="Kyrpides N.C."/>
            <person name="Klenk H.P."/>
        </authorList>
    </citation>
    <scope>NUCLEOTIDE SEQUENCE [LARGE SCALE GENOMIC DNA]</scope>
    <source>
        <strain evidence="4">DSM 17365 / JCM 13257 / WB4</strain>
    </source>
</reference>
<protein>
    <recommendedName>
        <fullName evidence="2">PpiC domain-containing protein</fullName>
    </recommendedName>
</protein>
<feature type="transmembrane region" description="Helical" evidence="1">
    <location>
        <begin position="12"/>
        <end position="31"/>
    </location>
</feature>
<keyword evidence="4" id="KW-1185">Reference proteome</keyword>
<proteinExistence type="predicted"/>
<dbReference type="InterPro" id="IPR050245">
    <property type="entry name" value="PrsA_foldase"/>
</dbReference>
<evidence type="ECO:0000313" key="3">
    <source>
        <dbReference type="EMBL" id="ADQ80901.1"/>
    </source>
</evidence>
<keyword evidence="1" id="KW-1133">Transmembrane helix</keyword>
<keyword evidence="1" id="KW-0812">Transmembrane</keyword>
<dbReference type="EMBL" id="CP002345">
    <property type="protein sequence ID" value="ADQ80901.1"/>
    <property type="molecule type" value="Genomic_DNA"/>
</dbReference>